<keyword evidence="1" id="KW-0456">Lyase</keyword>
<dbReference type="RefSeq" id="XP_018150300.1">
    <property type="nucleotide sequence ID" value="XM_018293183.1"/>
</dbReference>
<accession>A0A179G8T1</accession>
<name>A0A179G8T1_METCM</name>
<evidence type="ECO:0000313" key="1">
    <source>
        <dbReference type="EMBL" id="OAQ74217.1"/>
    </source>
</evidence>
<organism evidence="1 2">
    <name type="scientific">Pochonia chlamydosporia 170</name>
    <dbReference type="NCBI Taxonomy" id="1380566"/>
    <lineage>
        <taxon>Eukaryota</taxon>
        <taxon>Fungi</taxon>
        <taxon>Dikarya</taxon>
        <taxon>Ascomycota</taxon>
        <taxon>Pezizomycotina</taxon>
        <taxon>Sordariomycetes</taxon>
        <taxon>Hypocreomycetidae</taxon>
        <taxon>Hypocreales</taxon>
        <taxon>Clavicipitaceae</taxon>
        <taxon>Pochonia</taxon>
    </lineage>
</organism>
<dbReference type="InterPro" id="IPR001544">
    <property type="entry name" value="Aminotrans_IV"/>
</dbReference>
<dbReference type="GeneID" id="28857177"/>
<dbReference type="InterPro" id="IPR043132">
    <property type="entry name" value="BCAT-like_C"/>
</dbReference>
<protein>
    <submittedName>
        <fullName evidence="1">Aminodeoxychorismate lyase</fullName>
    </submittedName>
</protein>
<gene>
    <name evidence="1" type="ORF">VFPPC_15430</name>
</gene>
<dbReference type="AlphaFoldDB" id="A0A179G8T1"/>
<dbReference type="Pfam" id="PF01063">
    <property type="entry name" value="Aminotran_4"/>
    <property type="match status" value="1"/>
</dbReference>
<dbReference type="SUPFAM" id="SSF56752">
    <property type="entry name" value="D-aminoacid aminotransferase-like PLP-dependent enzymes"/>
    <property type="match status" value="1"/>
</dbReference>
<dbReference type="EMBL" id="LSBJ02000001">
    <property type="protein sequence ID" value="OAQ74217.1"/>
    <property type="molecule type" value="Genomic_DNA"/>
</dbReference>
<dbReference type="Proteomes" id="UP000078397">
    <property type="component" value="Unassembled WGS sequence"/>
</dbReference>
<proteinExistence type="predicted"/>
<dbReference type="GO" id="GO:0016829">
    <property type="term" value="F:lyase activity"/>
    <property type="evidence" value="ECO:0007669"/>
    <property type="project" value="UniProtKB-KW"/>
</dbReference>
<dbReference type="Gene3D" id="3.20.10.10">
    <property type="entry name" value="D-amino Acid Aminotransferase, subunit A, domain 2"/>
    <property type="match status" value="1"/>
</dbReference>
<evidence type="ECO:0000313" key="2">
    <source>
        <dbReference type="Proteomes" id="UP000078397"/>
    </source>
</evidence>
<comment type="caution">
    <text evidence="1">The sequence shown here is derived from an EMBL/GenBank/DDBJ whole genome shotgun (WGS) entry which is preliminary data.</text>
</comment>
<dbReference type="InterPro" id="IPR036038">
    <property type="entry name" value="Aminotransferase-like"/>
</dbReference>
<dbReference type="KEGG" id="pchm:VFPPC_15430"/>
<dbReference type="STRING" id="1380566.A0A179G8T1"/>
<sequence length="291" mass="32565">MLGHTTTDIDDITSSPNFEITSTLTYSHGLPPNPVHTSSPQQCYLLDYAVDRLLLAAKELKWSRVVSSLTQPNVSDILLREIENHIHWEHADASDPEYLFIVRIAFKKNGQVTLMSGQRPHVTAIPLYPTQFPAPNKKSSKQIPIIPVYVDDRFMVPSQITRHKTNYRAPYSEARARVGLHPTTPFIQGEVLLVNTEGEVMDGGFTTIYFWRQDEGGNWGWRTPRQESGTKLGVTRRWALENAGVTEMAIMAKDVMDGEKVWLSSAGGGFVRGRITFERHLADSSASDGGL</sequence>
<keyword evidence="2" id="KW-1185">Reference proteome</keyword>
<reference evidence="1 2" key="1">
    <citation type="journal article" date="2016" name="PLoS Pathog.">
        <title>Biosynthesis of antibiotic leucinostatins in bio-control fungus Purpureocillium lilacinum and their inhibition on phytophthora revealed by genome mining.</title>
        <authorList>
            <person name="Wang G."/>
            <person name="Liu Z."/>
            <person name="Lin R."/>
            <person name="Li E."/>
            <person name="Mao Z."/>
            <person name="Ling J."/>
            <person name="Yang Y."/>
            <person name="Yin W.B."/>
            <person name="Xie B."/>
        </authorList>
    </citation>
    <scope>NUCLEOTIDE SEQUENCE [LARGE SCALE GENOMIC DNA]</scope>
    <source>
        <strain evidence="1">170</strain>
    </source>
</reference>
<dbReference type="OrthoDB" id="5288718at2759"/>